<dbReference type="InterPro" id="IPR033469">
    <property type="entry name" value="CYTH-like_dom_sf"/>
</dbReference>
<comment type="caution">
    <text evidence="3">The sequence shown here is derived from an EMBL/GenBank/DDBJ whole genome shotgun (WGS) entry which is preliminary data.</text>
</comment>
<protein>
    <submittedName>
        <fullName evidence="3">THTPA protein</fullName>
    </submittedName>
</protein>
<dbReference type="PANTHER" id="PTHR14586">
    <property type="entry name" value="THIAMINE-TRIPHOSPHATASE"/>
    <property type="match status" value="1"/>
</dbReference>
<dbReference type="GO" id="GO:0050333">
    <property type="term" value="F:thiamine triphosphate phosphatase activity"/>
    <property type="evidence" value="ECO:0007669"/>
    <property type="project" value="InterPro"/>
</dbReference>
<evidence type="ECO:0000259" key="2">
    <source>
        <dbReference type="PROSITE" id="PS51707"/>
    </source>
</evidence>
<proteinExistence type="predicted"/>
<accession>A0A812LFY8</accession>
<sequence length="214" mass="24078">MRRRVPWLLFLGMGTTLVEVERKFLAPPGLAEKVAGLGGKCLGVKEFTDRYWDDRSWRLTSQDCWLRQRDGAWELKVPASKARRRSGGETTEFLELTELAAIQKTLREMGIVEEGGDLESTLQPFATIATKRQSFEFGSVRVDSDEADFGHSVMEIEVMATRDAVDKARQDIEEAAKQLGAEPLPEKTGGKVDSYIRRFCPELLKRLVEAGVLE</sequence>
<dbReference type="PROSITE" id="PS51707">
    <property type="entry name" value="CYTH"/>
    <property type="match status" value="1"/>
</dbReference>
<dbReference type="SMART" id="SM01118">
    <property type="entry name" value="CYTH"/>
    <property type="match status" value="1"/>
</dbReference>
<dbReference type="SUPFAM" id="SSF55154">
    <property type="entry name" value="CYTH-like phosphatases"/>
    <property type="match status" value="1"/>
</dbReference>
<dbReference type="Pfam" id="PF01928">
    <property type="entry name" value="CYTH"/>
    <property type="match status" value="1"/>
</dbReference>
<reference evidence="3" key="1">
    <citation type="submission" date="2021-02" db="EMBL/GenBank/DDBJ databases">
        <authorList>
            <person name="Dougan E. K."/>
            <person name="Rhodes N."/>
            <person name="Thang M."/>
            <person name="Chan C."/>
        </authorList>
    </citation>
    <scope>NUCLEOTIDE SEQUENCE</scope>
</reference>
<dbReference type="GO" id="GO:0042357">
    <property type="term" value="P:thiamine diphosphate metabolic process"/>
    <property type="evidence" value="ECO:0007669"/>
    <property type="project" value="TreeGrafter"/>
</dbReference>
<dbReference type="EMBL" id="CAJNDS010000990">
    <property type="protein sequence ID" value="CAE7242783.1"/>
    <property type="molecule type" value="Genomic_DNA"/>
</dbReference>
<name>A0A812LFY8_9DINO</name>
<evidence type="ECO:0000256" key="1">
    <source>
        <dbReference type="SAM" id="SignalP"/>
    </source>
</evidence>
<keyword evidence="4" id="KW-1185">Reference proteome</keyword>
<dbReference type="PANTHER" id="PTHR14586:SF1">
    <property type="entry name" value="THIAMINE-TRIPHOSPHATASE"/>
    <property type="match status" value="1"/>
</dbReference>
<dbReference type="InterPro" id="IPR039582">
    <property type="entry name" value="THTPA"/>
</dbReference>
<dbReference type="GO" id="GO:0000287">
    <property type="term" value="F:magnesium ion binding"/>
    <property type="evidence" value="ECO:0007669"/>
    <property type="project" value="TreeGrafter"/>
</dbReference>
<feature type="chain" id="PRO_5032802668" evidence="1">
    <location>
        <begin position="21"/>
        <end position="214"/>
    </location>
</feature>
<dbReference type="Gene3D" id="2.40.320.10">
    <property type="entry name" value="Hypothetical Protein Pfu-838710-001"/>
    <property type="match status" value="1"/>
</dbReference>
<dbReference type="Proteomes" id="UP000604046">
    <property type="component" value="Unassembled WGS sequence"/>
</dbReference>
<dbReference type="OrthoDB" id="442176at2759"/>
<dbReference type="AlphaFoldDB" id="A0A812LFY8"/>
<gene>
    <name evidence="3" type="primary">THTPA</name>
    <name evidence="3" type="ORF">SNAT2548_LOCUS11191</name>
</gene>
<feature type="domain" description="CYTH" evidence="2">
    <location>
        <begin position="17"/>
        <end position="206"/>
    </location>
</feature>
<evidence type="ECO:0000313" key="4">
    <source>
        <dbReference type="Proteomes" id="UP000604046"/>
    </source>
</evidence>
<feature type="signal peptide" evidence="1">
    <location>
        <begin position="1"/>
        <end position="20"/>
    </location>
</feature>
<dbReference type="InterPro" id="IPR023577">
    <property type="entry name" value="CYTH_domain"/>
</dbReference>
<keyword evidence="1" id="KW-0732">Signal</keyword>
<organism evidence="3 4">
    <name type="scientific">Symbiodinium natans</name>
    <dbReference type="NCBI Taxonomy" id="878477"/>
    <lineage>
        <taxon>Eukaryota</taxon>
        <taxon>Sar</taxon>
        <taxon>Alveolata</taxon>
        <taxon>Dinophyceae</taxon>
        <taxon>Suessiales</taxon>
        <taxon>Symbiodiniaceae</taxon>
        <taxon>Symbiodinium</taxon>
    </lineage>
</organism>
<evidence type="ECO:0000313" key="3">
    <source>
        <dbReference type="EMBL" id="CAE7242783.1"/>
    </source>
</evidence>